<dbReference type="InterPro" id="IPR012312">
    <property type="entry name" value="Hemerythrin-like"/>
</dbReference>
<dbReference type="Gene3D" id="1.20.120.520">
    <property type="entry name" value="nmb1532 protein domain like"/>
    <property type="match status" value="1"/>
</dbReference>
<organism evidence="2 3">
    <name type="scientific">Notoacmeibacter marinus</name>
    <dbReference type="NCBI Taxonomy" id="1876515"/>
    <lineage>
        <taxon>Bacteria</taxon>
        <taxon>Pseudomonadati</taxon>
        <taxon>Pseudomonadota</taxon>
        <taxon>Alphaproteobacteria</taxon>
        <taxon>Hyphomicrobiales</taxon>
        <taxon>Notoacmeibacteraceae</taxon>
        <taxon>Notoacmeibacter</taxon>
    </lineage>
</organism>
<comment type="caution">
    <text evidence="2">The sequence shown here is derived from an EMBL/GenBank/DDBJ whole genome shotgun (WGS) entry which is preliminary data.</text>
</comment>
<evidence type="ECO:0000259" key="1">
    <source>
        <dbReference type="Pfam" id="PF01814"/>
    </source>
</evidence>
<proteinExistence type="predicted"/>
<feature type="domain" description="Hemerythrin-like" evidence="1">
    <location>
        <begin position="4"/>
        <end position="121"/>
    </location>
</feature>
<dbReference type="EMBL" id="NBYO01000003">
    <property type="protein sequence ID" value="OXS99337.1"/>
    <property type="molecule type" value="Genomic_DNA"/>
</dbReference>
<dbReference type="Pfam" id="PF01814">
    <property type="entry name" value="Hemerythrin"/>
    <property type="match status" value="1"/>
</dbReference>
<name>A0A231UTS8_9HYPH</name>
<dbReference type="OrthoDB" id="5523420at2"/>
<gene>
    <name evidence="2" type="ORF">B7H23_14305</name>
</gene>
<dbReference type="Proteomes" id="UP000215405">
    <property type="component" value="Unassembled WGS sequence"/>
</dbReference>
<protein>
    <submittedName>
        <fullName evidence="2">Hemerythrin</fullName>
    </submittedName>
</protein>
<dbReference type="PANTHER" id="PTHR35585:SF1">
    <property type="entry name" value="HHE DOMAIN PROTEIN (AFU_ORTHOLOGUE AFUA_4G00730)"/>
    <property type="match status" value="1"/>
</dbReference>
<sequence length="158" mass="18653">MTDIYEAIKADHDKHRALLDSIEKTSGDSDDRRQAWEEFYYEVKSHAAAEEETFYSQLIADPDGQDDARHSVSEHKELDDLMEELNTVDMSSPAWLQKFKQLRHDYEHHIDEEEDEIFAKAKEVFSNEEAERFAPRFEERKTAERKLVDEKAEQSLDE</sequence>
<dbReference type="AlphaFoldDB" id="A0A231UTS8"/>
<evidence type="ECO:0000313" key="2">
    <source>
        <dbReference type="EMBL" id="OXS99337.1"/>
    </source>
</evidence>
<dbReference type="PANTHER" id="PTHR35585">
    <property type="entry name" value="HHE DOMAIN PROTEIN (AFU_ORTHOLOGUE AFUA_4G00730)"/>
    <property type="match status" value="1"/>
</dbReference>
<reference evidence="3" key="1">
    <citation type="journal article" date="2017" name="Int. J. Syst. Evol. Microbiol.">
        <title>Notoacmeibacter marinus gen. nov., sp. nov., isolated from the gut of a limpet and proposal of Notoacmeibacteraceae fam. nov. in the order Rhizobiales of the class Alphaproteobacteria.</title>
        <authorList>
            <person name="Huang Z."/>
            <person name="Guo F."/>
            <person name="Lai Q."/>
        </authorList>
    </citation>
    <scope>NUCLEOTIDE SEQUENCE [LARGE SCALE GENOMIC DNA]</scope>
    <source>
        <strain evidence="3">XMTR2A4</strain>
    </source>
</reference>
<accession>A0A231UTS8</accession>
<keyword evidence="3" id="KW-1185">Reference proteome</keyword>
<evidence type="ECO:0000313" key="3">
    <source>
        <dbReference type="Proteomes" id="UP000215405"/>
    </source>
</evidence>
<dbReference type="RefSeq" id="WP_094078116.1">
    <property type="nucleotide sequence ID" value="NZ_NBYO01000003.1"/>
</dbReference>